<dbReference type="OrthoDB" id="10578856at2759"/>
<keyword evidence="3" id="KW-1185">Reference proteome</keyword>
<reference evidence="2 3" key="1">
    <citation type="journal article" date="2009" name="Science">
        <title>Green evolution and dynamic adaptations revealed by genomes of the marine picoeukaryotes Micromonas.</title>
        <authorList>
            <person name="Worden A.Z."/>
            <person name="Lee J.H."/>
            <person name="Mock T."/>
            <person name="Rouze P."/>
            <person name="Simmons M.P."/>
            <person name="Aerts A.L."/>
            <person name="Allen A.E."/>
            <person name="Cuvelier M.L."/>
            <person name="Derelle E."/>
            <person name="Everett M.V."/>
            <person name="Foulon E."/>
            <person name="Grimwood J."/>
            <person name="Gundlach H."/>
            <person name="Henrissat B."/>
            <person name="Napoli C."/>
            <person name="McDonald S.M."/>
            <person name="Parker M.S."/>
            <person name="Rombauts S."/>
            <person name="Salamov A."/>
            <person name="Von Dassow P."/>
            <person name="Badger J.H."/>
            <person name="Coutinho P.M."/>
            <person name="Demir E."/>
            <person name="Dubchak I."/>
            <person name="Gentemann C."/>
            <person name="Eikrem W."/>
            <person name="Gready J.E."/>
            <person name="John U."/>
            <person name="Lanier W."/>
            <person name="Lindquist E.A."/>
            <person name="Lucas S."/>
            <person name="Mayer K.F."/>
            <person name="Moreau H."/>
            <person name="Not F."/>
            <person name="Otillar R."/>
            <person name="Panaud O."/>
            <person name="Pangilinan J."/>
            <person name="Paulsen I."/>
            <person name="Piegu B."/>
            <person name="Poliakov A."/>
            <person name="Robbens S."/>
            <person name="Schmutz J."/>
            <person name="Toulza E."/>
            <person name="Wyss T."/>
            <person name="Zelensky A."/>
            <person name="Zhou K."/>
            <person name="Armbrust E.V."/>
            <person name="Bhattacharya D."/>
            <person name="Goodenough U.W."/>
            <person name="Van de Peer Y."/>
            <person name="Grigoriev I.V."/>
        </authorList>
    </citation>
    <scope>NUCLEOTIDE SEQUENCE [LARGE SCALE GENOMIC DNA]</scope>
    <source>
        <strain evidence="2 3">CCMP1545</strain>
    </source>
</reference>
<dbReference type="EMBL" id="GG663741">
    <property type="protein sequence ID" value="EEH56061.1"/>
    <property type="molecule type" value="Genomic_DNA"/>
</dbReference>
<accession>C1MVW4</accession>
<evidence type="ECO:0000313" key="3">
    <source>
        <dbReference type="Proteomes" id="UP000001876"/>
    </source>
</evidence>
<name>C1MVW4_MICPC</name>
<dbReference type="AlphaFoldDB" id="C1MVW4"/>
<gene>
    <name evidence="2" type="ORF">MICPUCDRAFT_59534</name>
</gene>
<proteinExistence type="predicted"/>
<protein>
    <submittedName>
        <fullName evidence="2">Predicted protein</fullName>
    </submittedName>
</protein>
<evidence type="ECO:0000256" key="1">
    <source>
        <dbReference type="SAM" id="MobiDB-lite"/>
    </source>
</evidence>
<evidence type="ECO:0000313" key="2">
    <source>
        <dbReference type="EMBL" id="EEH56061.1"/>
    </source>
</evidence>
<feature type="compositionally biased region" description="Polar residues" evidence="1">
    <location>
        <begin position="1"/>
        <end position="11"/>
    </location>
</feature>
<organism evidence="3">
    <name type="scientific">Micromonas pusilla (strain CCMP1545)</name>
    <name type="common">Picoplanktonic green alga</name>
    <dbReference type="NCBI Taxonomy" id="564608"/>
    <lineage>
        <taxon>Eukaryota</taxon>
        <taxon>Viridiplantae</taxon>
        <taxon>Chlorophyta</taxon>
        <taxon>Mamiellophyceae</taxon>
        <taxon>Mamiellales</taxon>
        <taxon>Mamiellaceae</taxon>
        <taxon>Micromonas</taxon>
    </lineage>
</organism>
<feature type="region of interest" description="Disordered" evidence="1">
    <location>
        <begin position="1"/>
        <end position="56"/>
    </location>
</feature>
<dbReference type="KEGG" id="mpp:MICPUCDRAFT_59534"/>
<feature type="compositionally biased region" description="Low complexity" evidence="1">
    <location>
        <begin position="12"/>
        <end position="23"/>
    </location>
</feature>
<dbReference type="RefSeq" id="XP_003060109.1">
    <property type="nucleotide sequence ID" value="XM_003060063.1"/>
</dbReference>
<sequence length="178" mass="18631">MSDAASTESYVSSPSSSSSQPADQPDPPRVDATGADATTTSPGAMPSPSPPPRTIDDVAREDAAWRLSAAARPHVRADDAVEGAALRALLSDYETCVRCEAVAGAARWRACDAARAAITAEETDDEETGFRVAAVMDALDAPHLRPTGMRARLEKGVDATCHGVVTLLSNLSSMKRHN</sequence>
<dbReference type="Proteomes" id="UP000001876">
    <property type="component" value="Unassembled WGS sequence"/>
</dbReference>
<dbReference type="OMA" id="WGACASV"/>
<dbReference type="GeneID" id="9685261"/>